<proteinExistence type="predicted"/>
<sequence>TLICIGLKIDLPQPIKRCKEKDYSVVTVKCKDRLKLMFDSVCTLTAVQYVVFHTTISSDGPYASQVRFQIFLLFVTRAGVSTVGEQAVDVFYVRDASEKSVDAKTIEGLVHKKIGQIEGQREKCP</sequence>
<dbReference type="EMBL" id="BKCP01009070">
    <property type="protein sequence ID" value="GER50107.1"/>
    <property type="molecule type" value="Genomic_DNA"/>
</dbReference>
<gene>
    <name evidence="3" type="ORF">STAS_27396</name>
</gene>
<evidence type="ECO:0000313" key="3">
    <source>
        <dbReference type="EMBL" id="GER50107.1"/>
    </source>
</evidence>
<dbReference type="GO" id="GO:0016779">
    <property type="term" value="F:nucleotidyltransferase activity"/>
    <property type="evidence" value="ECO:0007669"/>
    <property type="project" value="UniProtKB-KW"/>
</dbReference>
<keyword evidence="4" id="KW-1185">Reference proteome</keyword>
<dbReference type="GO" id="GO:0016597">
    <property type="term" value="F:amino acid binding"/>
    <property type="evidence" value="ECO:0007669"/>
    <property type="project" value="UniProtKB-UniRule"/>
</dbReference>
<keyword evidence="1 2" id="KW-0677">Repeat</keyword>
<dbReference type="PANTHER" id="PTHR31096">
    <property type="entry name" value="ACT DOMAIN-CONTAINING PROTEIN ACR4-RELATED"/>
    <property type="match status" value="1"/>
</dbReference>
<accession>A0A5A7R056</accession>
<keyword evidence="3" id="KW-0808">Transferase</keyword>
<name>A0A5A7R056_STRAF</name>
<dbReference type="PANTHER" id="PTHR31096:SF5">
    <property type="entry name" value="ACT DOMAIN-CONTAINING PROTEIN ACR3"/>
    <property type="match status" value="1"/>
</dbReference>
<evidence type="ECO:0000313" key="4">
    <source>
        <dbReference type="Proteomes" id="UP000325081"/>
    </source>
</evidence>
<evidence type="ECO:0000256" key="1">
    <source>
        <dbReference type="ARBA" id="ARBA00022737"/>
    </source>
</evidence>
<organism evidence="3 4">
    <name type="scientific">Striga asiatica</name>
    <name type="common">Asiatic witchweed</name>
    <name type="synonym">Buchnera asiatica</name>
    <dbReference type="NCBI Taxonomy" id="4170"/>
    <lineage>
        <taxon>Eukaryota</taxon>
        <taxon>Viridiplantae</taxon>
        <taxon>Streptophyta</taxon>
        <taxon>Embryophyta</taxon>
        <taxon>Tracheophyta</taxon>
        <taxon>Spermatophyta</taxon>
        <taxon>Magnoliopsida</taxon>
        <taxon>eudicotyledons</taxon>
        <taxon>Gunneridae</taxon>
        <taxon>Pentapetalae</taxon>
        <taxon>asterids</taxon>
        <taxon>lamiids</taxon>
        <taxon>Lamiales</taxon>
        <taxon>Orobanchaceae</taxon>
        <taxon>Buchnereae</taxon>
        <taxon>Striga</taxon>
    </lineage>
</organism>
<feature type="non-terminal residue" evidence="3">
    <location>
        <position position="1"/>
    </location>
</feature>
<keyword evidence="3" id="KW-0548">Nucleotidyltransferase</keyword>
<evidence type="ECO:0000256" key="2">
    <source>
        <dbReference type="RuleBase" id="RU369043"/>
    </source>
</evidence>
<reference evidence="4" key="1">
    <citation type="journal article" date="2019" name="Curr. Biol.">
        <title>Genome Sequence of Striga asiatica Provides Insight into the Evolution of Plant Parasitism.</title>
        <authorList>
            <person name="Yoshida S."/>
            <person name="Kim S."/>
            <person name="Wafula E.K."/>
            <person name="Tanskanen J."/>
            <person name="Kim Y.M."/>
            <person name="Honaas L."/>
            <person name="Yang Z."/>
            <person name="Spallek T."/>
            <person name="Conn C.E."/>
            <person name="Ichihashi Y."/>
            <person name="Cheong K."/>
            <person name="Cui S."/>
            <person name="Der J.P."/>
            <person name="Gundlach H."/>
            <person name="Jiao Y."/>
            <person name="Hori C."/>
            <person name="Ishida J.K."/>
            <person name="Kasahara H."/>
            <person name="Kiba T."/>
            <person name="Kim M.S."/>
            <person name="Koo N."/>
            <person name="Laohavisit A."/>
            <person name="Lee Y.H."/>
            <person name="Lumba S."/>
            <person name="McCourt P."/>
            <person name="Mortimer J.C."/>
            <person name="Mutuku J.M."/>
            <person name="Nomura T."/>
            <person name="Sasaki-Sekimoto Y."/>
            <person name="Seto Y."/>
            <person name="Wang Y."/>
            <person name="Wakatake T."/>
            <person name="Sakakibara H."/>
            <person name="Demura T."/>
            <person name="Yamaguchi S."/>
            <person name="Yoneyama K."/>
            <person name="Manabe R.I."/>
            <person name="Nelson D.C."/>
            <person name="Schulman A.H."/>
            <person name="Timko M.P."/>
            <person name="dePamphilis C.W."/>
            <person name="Choi D."/>
            <person name="Shirasu K."/>
        </authorList>
    </citation>
    <scope>NUCLEOTIDE SEQUENCE [LARGE SCALE GENOMIC DNA]</scope>
    <source>
        <strain evidence="4">cv. UVA1</strain>
    </source>
</reference>
<dbReference type="Proteomes" id="UP000325081">
    <property type="component" value="Unassembled WGS sequence"/>
</dbReference>
<comment type="caution">
    <text evidence="3">The sequence shown here is derived from an EMBL/GenBank/DDBJ whole genome shotgun (WGS) entry which is preliminary data.</text>
</comment>
<protein>
    <recommendedName>
        <fullName evidence="2">ACT domain-containing protein ACR</fullName>
    </recommendedName>
    <alternativeName>
        <fullName evidence="2">Protein ACT DOMAIN REPEATS</fullName>
    </alternativeName>
</protein>
<comment type="function">
    <text evidence="2">Binds amino acids.</text>
</comment>
<dbReference type="InterPro" id="IPR040217">
    <property type="entry name" value="ACR1-12"/>
</dbReference>
<dbReference type="AlphaFoldDB" id="A0A5A7R056"/>
<dbReference type="OrthoDB" id="1716101at2759"/>